<dbReference type="EMBL" id="JQEC01000042">
    <property type="protein sequence ID" value="KGJ91111.1"/>
    <property type="molecule type" value="Genomic_DNA"/>
</dbReference>
<dbReference type="SUPFAM" id="SSF88659">
    <property type="entry name" value="Sigma3 and sigma4 domains of RNA polymerase sigma factors"/>
    <property type="match status" value="1"/>
</dbReference>
<feature type="domain" description="RNA polymerase sigma-70 region 2" evidence="6">
    <location>
        <begin position="53"/>
        <end position="119"/>
    </location>
</feature>
<evidence type="ECO:0000256" key="5">
    <source>
        <dbReference type="SAM" id="MobiDB-lite"/>
    </source>
</evidence>
<keyword evidence="3" id="KW-0731">Sigma factor</keyword>
<dbReference type="Pfam" id="PF04542">
    <property type="entry name" value="Sigma70_r2"/>
    <property type="match status" value="1"/>
</dbReference>
<dbReference type="Gene3D" id="1.10.10.10">
    <property type="entry name" value="Winged helix-like DNA-binding domain superfamily/Winged helix DNA-binding domain"/>
    <property type="match status" value="1"/>
</dbReference>
<dbReference type="PATRIC" id="fig|28229.3.peg.2981"/>
<dbReference type="AlphaFoldDB" id="A0A099KL34"/>
<evidence type="ECO:0000256" key="1">
    <source>
        <dbReference type="ARBA" id="ARBA00010641"/>
    </source>
</evidence>
<dbReference type="InterPro" id="IPR013325">
    <property type="entry name" value="RNA_pol_sigma_r2"/>
</dbReference>
<feature type="region of interest" description="Disordered" evidence="5">
    <location>
        <begin position="1"/>
        <end position="31"/>
    </location>
</feature>
<dbReference type="Gene3D" id="1.10.1740.10">
    <property type="match status" value="1"/>
</dbReference>
<organism evidence="8 9">
    <name type="scientific">Colwellia psychrerythraea</name>
    <name type="common">Vibrio psychroerythus</name>
    <dbReference type="NCBI Taxonomy" id="28229"/>
    <lineage>
        <taxon>Bacteria</taxon>
        <taxon>Pseudomonadati</taxon>
        <taxon>Pseudomonadota</taxon>
        <taxon>Gammaproteobacteria</taxon>
        <taxon>Alteromonadales</taxon>
        <taxon>Colwelliaceae</taxon>
        <taxon>Colwellia</taxon>
    </lineage>
</organism>
<dbReference type="InterPro" id="IPR039425">
    <property type="entry name" value="RNA_pol_sigma-70-like"/>
</dbReference>
<dbReference type="InterPro" id="IPR013324">
    <property type="entry name" value="RNA_pol_sigma_r3/r4-like"/>
</dbReference>
<dbReference type="OrthoDB" id="9780326at2"/>
<dbReference type="InterPro" id="IPR013249">
    <property type="entry name" value="RNA_pol_sigma70_r4_t2"/>
</dbReference>
<dbReference type="GO" id="GO:0003677">
    <property type="term" value="F:DNA binding"/>
    <property type="evidence" value="ECO:0007669"/>
    <property type="project" value="InterPro"/>
</dbReference>
<dbReference type="PANTHER" id="PTHR43133">
    <property type="entry name" value="RNA POLYMERASE ECF-TYPE SIGMA FACTO"/>
    <property type="match status" value="1"/>
</dbReference>
<comment type="similarity">
    <text evidence="1">Belongs to the sigma-70 factor family. ECF subfamily.</text>
</comment>
<dbReference type="GO" id="GO:0006352">
    <property type="term" value="P:DNA-templated transcription initiation"/>
    <property type="evidence" value="ECO:0007669"/>
    <property type="project" value="InterPro"/>
</dbReference>
<feature type="domain" description="RNA polymerase sigma factor 70 region 4 type 2" evidence="7">
    <location>
        <begin position="151"/>
        <end position="199"/>
    </location>
</feature>
<sequence length="220" mass="25202">MDSQATQDEQQKKVIDGQARFNGSKHHNSGDSDCELAWIAQAKNGSQSAFYQLYEKHHKPIYALCWRMLADKDSAEDVCQEVFVVLWQKINNFRGESKFSTWLHSVATNVVLGHLRKHKNWLQRVFSIEEQAANVAEPSVGLTDDSTLTILDQHIARLPERARLVFVLFAVEGYRHEEIAKMLKMAVGSSKSQYHRARNLLKESLTANDFVSITEEFNHE</sequence>
<dbReference type="InterPro" id="IPR014284">
    <property type="entry name" value="RNA_pol_sigma-70_dom"/>
</dbReference>
<evidence type="ECO:0000313" key="8">
    <source>
        <dbReference type="EMBL" id="KGJ91111.1"/>
    </source>
</evidence>
<reference evidence="8 9" key="1">
    <citation type="submission" date="2014-08" db="EMBL/GenBank/DDBJ databases">
        <title>Genomic and Phenotypic Diversity of Colwellia psychrerythraea strains from Disparate Marine Basins.</title>
        <authorList>
            <person name="Techtmann S.M."/>
            <person name="Stelling S.C."/>
            <person name="Utturkar S.M."/>
            <person name="Alshibli N."/>
            <person name="Harris A."/>
            <person name="Brown S.D."/>
            <person name="Hazen T.C."/>
        </authorList>
    </citation>
    <scope>NUCLEOTIDE SEQUENCE [LARGE SCALE GENOMIC DNA]</scope>
    <source>
        <strain evidence="8 9">GAB14E</strain>
    </source>
</reference>
<keyword evidence="2" id="KW-0805">Transcription regulation</keyword>
<dbReference type="PANTHER" id="PTHR43133:SF46">
    <property type="entry name" value="RNA POLYMERASE SIGMA-70 FACTOR ECF SUBFAMILY"/>
    <property type="match status" value="1"/>
</dbReference>
<dbReference type="NCBIfam" id="TIGR02937">
    <property type="entry name" value="sigma70-ECF"/>
    <property type="match status" value="1"/>
</dbReference>
<protein>
    <submittedName>
        <fullName evidence="8">RNA polymerase, sigma-24 subunit, RpoE, ECF subfamily</fullName>
    </submittedName>
</protein>
<dbReference type="InterPro" id="IPR036388">
    <property type="entry name" value="WH-like_DNA-bd_sf"/>
</dbReference>
<dbReference type="SUPFAM" id="SSF88946">
    <property type="entry name" value="Sigma2 domain of RNA polymerase sigma factors"/>
    <property type="match status" value="1"/>
</dbReference>
<dbReference type="Proteomes" id="UP000029868">
    <property type="component" value="Unassembled WGS sequence"/>
</dbReference>
<comment type="caution">
    <text evidence="8">The sequence shown here is derived from an EMBL/GenBank/DDBJ whole genome shotgun (WGS) entry which is preliminary data.</text>
</comment>
<evidence type="ECO:0000259" key="7">
    <source>
        <dbReference type="Pfam" id="PF08281"/>
    </source>
</evidence>
<dbReference type="GO" id="GO:0016987">
    <property type="term" value="F:sigma factor activity"/>
    <property type="evidence" value="ECO:0007669"/>
    <property type="project" value="UniProtKB-KW"/>
</dbReference>
<evidence type="ECO:0000256" key="2">
    <source>
        <dbReference type="ARBA" id="ARBA00023015"/>
    </source>
</evidence>
<evidence type="ECO:0000259" key="6">
    <source>
        <dbReference type="Pfam" id="PF04542"/>
    </source>
</evidence>
<accession>A0A099KL34</accession>
<gene>
    <name evidence="8" type="ORF">GAB14E_3263</name>
</gene>
<name>A0A099KL34_COLPS</name>
<keyword evidence="4" id="KW-0804">Transcription</keyword>
<dbReference type="Pfam" id="PF08281">
    <property type="entry name" value="Sigma70_r4_2"/>
    <property type="match status" value="1"/>
</dbReference>
<evidence type="ECO:0000256" key="4">
    <source>
        <dbReference type="ARBA" id="ARBA00023163"/>
    </source>
</evidence>
<dbReference type="InterPro" id="IPR007627">
    <property type="entry name" value="RNA_pol_sigma70_r2"/>
</dbReference>
<proteinExistence type="inferred from homology"/>
<evidence type="ECO:0000256" key="3">
    <source>
        <dbReference type="ARBA" id="ARBA00023082"/>
    </source>
</evidence>
<evidence type="ECO:0000313" key="9">
    <source>
        <dbReference type="Proteomes" id="UP000029868"/>
    </source>
</evidence>